<keyword evidence="1" id="KW-0472">Membrane</keyword>
<reference evidence="2 3" key="1">
    <citation type="journal article" date="2016" name="Nat. Commun.">
        <title>Thousands of microbial genomes shed light on interconnected biogeochemical processes in an aquifer system.</title>
        <authorList>
            <person name="Anantharaman K."/>
            <person name="Brown C.T."/>
            <person name="Hug L.A."/>
            <person name="Sharon I."/>
            <person name="Castelle C.J."/>
            <person name="Probst A.J."/>
            <person name="Thomas B.C."/>
            <person name="Singh A."/>
            <person name="Wilkins M.J."/>
            <person name="Karaoz U."/>
            <person name="Brodie E.L."/>
            <person name="Williams K.H."/>
            <person name="Hubbard S.S."/>
            <person name="Banfield J.F."/>
        </authorList>
    </citation>
    <scope>NUCLEOTIDE SEQUENCE [LARGE SCALE GENOMIC DNA]</scope>
</reference>
<dbReference type="Proteomes" id="UP000178684">
    <property type="component" value="Unassembled WGS sequence"/>
</dbReference>
<dbReference type="AlphaFoldDB" id="A0A1F5X3H0"/>
<keyword evidence="1" id="KW-0812">Transmembrane</keyword>
<evidence type="ECO:0000313" key="2">
    <source>
        <dbReference type="EMBL" id="OGF82434.1"/>
    </source>
</evidence>
<gene>
    <name evidence="2" type="ORF">A3B18_03780</name>
</gene>
<dbReference type="EMBL" id="MFIE01000019">
    <property type="protein sequence ID" value="OGF82434.1"/>
    <property type="molecule type" value="Genomic_DNA"/>
</dbReference>
<organism evidence="2 3">
    <name type="scientific">Candidatus Giovannonibacteria bacterium RIFCSPLOWO2_01_FULL_46_13</name>
    <dbReference type="NCBI Taxonomy" id="1798352"/>
    <lineage>
        <taxon>Bacteria</taxon>
        <taxon>Candidatus Giovannoniibacteriota</taxon>
    </lineage>
</organism>
<sequence length="93" mass="10684">MIFGKNSVRNKLKRRKKMDFKDYQKLEERVGVAVVFIFSSVALSALYIWPTGLTFVLCFAAAFAVGEATKIWLGGKYDLVTKRMAEERIRFIV</sequence>
<comment type="caution">
    <text evidence="2">The sequence shown here is derived from an EMBL/GenBank/DDBJ whole genome shotgun (WGS) entry which is preliminary data.</text>
</comment>
<name>A0A1F5X3H0_9BACT</name>
<evidence type="ECO:0000256" key="1">
    <source>
        <dbReference type="SAM" id="Phobius"/>
    </source>
</evidence>
<protein>
    <submittedName>
        <fullName evidence="2">Uncharacterized protein</fullName>
    </submittedName>
</protein>
<keyword evidence="1" id="KW-1133">Transmembrane helix</keyword>
<evidence type="ECO:0000313" key="3">
    <source>
        <dbReference type="Proteomes" id="UP000178684"/>
    </source>
</evidence>
<feature type="transmembrane region" description="Helical" evidence="1">
    <location>
        <begin position="30"/>
        <end position="48"/>
    </location>
</feature>
<accession>A0A1F5X3H0</accession>
<feature type="transmembrane region" description="Helical" evidence="1">
    <location>
        <begin position="54"/>
        <end position="73"/>
    </location>
</feature>
<proteinExistence type="predicted"/>